<dbReference type="HOGENOM" id="CLU_891596_0_0_1"/>
<name>K1WJP4_MARBU</name>
<dbReference type="EMBL" id="JH921452">
    <property type="protein sequence ID" value="EKD13071.1"/>
    <property type="molecule type" value="Genomic_DNA"/>
</dbReference>
<dbReference type="InParanoid" id="K1WJP4"/>
<dbReference type="OrthoDB" id="10499552at2759"/>
<evidence type="ECO:0000313" key="3">
    <source>
        <dbReference type="Proteomes" id="UP000006753"/>
    </source>
</evidence>
<feature type="region of interest" description="Disordered" evidence="1">
    <location>
        <begin position="124"/>
        <end position="144"/>
    </location>
</feature>
<feature type="region of interest" description="Disordered" evidence="1">
    <location>
        <begin position="245"/>
        <end position="265"/>
    </location>
</feature>
<dbReference type="KEGG" id="mbe:MBM_08833"/>
<evidence type="ECO:0000256" key="1">
    <source>
        <dbReference type="SAM" id="MobiDB-lite"/>
    </source>
</evidence>
<dbReference type="AlphaFoldDB" id="K1WJP4"/>
<reference evidence="2 3" key="1">
    <citation type="journal article" date="2012" name="BMC Genomics">
        <title>Sequencing the genome of Marssonina brunnea reveals fungus-poplar co-evolution.</title>
        <authorList>
            <person name="Zhu S."/>
            <person name="Cao Y.-Z."/>
            <person name="Jiang C."/>
            <person name="Tan B.-Y."/>
            <person name="Wang Z."/>
            <person name="Feng S."/>
            <person name="Zhang L."/>
            <person name="Su X.-H."/>
            <person name="Brejova B."/>
            <person name="Vinar T."/>
            <person name="Xu M."/>
            <person name="Wang M.-X."/>
            <person name="Zhang S.-G."/>
            <person name="Huang M.-R."/>
            <person name="Wu R."/>
            <person name="Zhou Y."/>
        </authorList>
    </citation>
    <scope>NUCLEOTIDE SEQUENCE [LARGE SCALE GENOMIC DNA]</scope>
    <source>
        <strain evidence="2 3">MB_m1</strain>
    </source>
</reference>
<protein>
    <submittedName>
        <fullName evidence="2">Uncharacterized protein</fullName>
    </submittedName>
</protein>
<dbReference type="GeneID" id="18764768"/>
<accession>K1WJP4</accession>
<gene>
    <name evidence="2" type="ORF">MBM_08833</name>
</gene>
<evidence type="ECO:0000313" key="2">
    <source>
        <dbReference type="EMBL" id="EKD13071.1"/>
    </source>
</evidence>
<sequence length="312" mass="33887">MAPTKQTRTLPKLTMPTTPPAATIANGTVAHQPYSCNIFAQTDTYDFAYSAGVPPQEWSGSCPRFMWEVREQRQMEGPREDAKGEGGGRAGSVVEVGSMGIGMEKGPEVIVELVRVARGVGDDEEGVEGLGLGDPGEGKKTGGSRRAGRCGRGWFCGFGICVVYRKISPLPLHRSSIEMAQSLTSPAIYHLTRRRLSSHILLDVPCMAVFQSRKDNPGWHNAQQGHAKIDPNTRESTRVGCRLHAATHPAPDDDGDDAGEGDLGARLDGDRLAVQKAGDQEGAELKMPAKLVKKDEKAWERTVKYWVRKVLV</sequence>
<proteinExistence type="predicted"/>
<organism evidence="2 3">
    <name type="scientific">Marssonina brunnea f. sp. multigermtubi (strain MB_m1)</name>
    <name type="common">Marssonina leaf spot fungus</name>
    <dbReference type="NCBI Taxonomy" id="1072389"/>
    <lineage>
        <taxon>Eukaryota</taxon>
        <taxon>Fungi</taxon>
        <taxon>Dikarya</taxon>
        <taxon>Ascomycota</taxon>
        <taxon>Pezizomycotina</taxon>
        <taxon>Leotiomycetes</taxon>
        <taxon>Helotiales</taxon>
        <taxon>Drepanopezizaceae</taxon>
        <taxon>Drepanopeziza</taxon>
    </lineage>
</organism>
<keyword evidence="3" id="KW-1185">Reference proteome</keyword>
<dbReference type="Proteomes" id="UP000006753">
    <property type="component" value="Unassembled WGS sequence"/>
</dbReference>